<dbReference type="OrthoDB" id="4757819at2759"/>
<dbReference type="AlphaFoldDB" id="A0A6G1JH84"/>
<reference evidence="1" key="1">
    <citation type="journal article" date="2020" name="Stud. Mycol.">
        <title>101 Dothideomycetes genomes: a test case for predicting lifestyles and emergence of pathogens.</title>
        <authorList>
            <person name="Haridas S."/>
            <person name="Albert R."/>
            <person name="Binder M."/>
            <person name="Bloem J."/>
            <person name="Labutti K."/>
            <person name="Salamov A."/>
            <person name="Andreopoulos B."/>
            <person name="Baker S."/>
            <person name="Barry K."/>
            <person name="Bills G."/>
            <person name="Bluhm B."/>
            <person name="Cannon C."/>
            <person name="Castanera R."/>
            <person name="Culley D."/>
            <person name="Daum C."/>
            <person name="Ezra D."/>
            <person name="Gonzalez J."/>
            <person name="Henrissat B."/>
            <person name="Kuo A."/>
            <person name="Liang C."/>
            <person name="Lipzen A."/>
            <person name="Lutzoni F."/>
            <person name="Magnuson J."/>
            <person name="Mondo S."/>
            <person name="Nolan M."/>
            <person name="Ohm R."/>
            <person name="Pangilinan J."/>
            <person name="Park H.-J."/>
            <person name="Ramirez L."/>
            <person name="Alfaro M."/>
            <person name="Sun H."/>
            <person name="Tritt A."/>
            <person name="Yoshinaga Y."/>
            <person name="Zwiers L.-H."/>
            <person name="Turgeon B."/>
            <person name="Goodwin S."/>
            <person name="Spatafora J."/>
            <person name="Crous P."/>
            <person name="Grigoriev I."/>
        </authorList>
    </citation>
    <scope>NUCLEOTIDE SEQUENCE</scope>
    <source>
        <strain evidence="1">CBS 122367</strain>
    </source>
</reference>
<sequence length="189" mass="21654">MRLTVPPKPFIRPNDTLLSPKEALATTDAMLKVIKDCYDWGWPSPESHLASTEDPDENEQDYIKRMSRLEAWPRKKAESDAQWIRCALITARALSYLQQCSFEGQALHGKSSDYHFNFNPKSHGLRSWKRSPEMPKPSETNVGAWCSENALGFVKMNILLVITLDNLLPAPKDQELIHYIREKTKQAVE</sequence>
<proteinExistence type="predicted"/>
<dbReference type="EMBL" id="MU005571">
    <property type="protein sequence ID" value="KAF2689927.1"/>
    <property type="molecule type" value="Genomic_DNA"/>
</dbReference>
<organism evidence="1 2">
    <name type="scientific">Lentithecium fluviatile CBS 122367</name>
    <dbReference type="NCBI Taxonomy" id="1168545"/>
    <lineage>
        <taxon>Eukaryota</taxon>
        <taxon>Fungi</taxon>
        <taxon>Dikarya</taxon>
        <taxon>Ascomycota</taxon>
        <taxon>Pezizomycotina</taxon>
        <taxon>Dothideomycetes</taxon>
        <taxon>Pleosporomycetidae</taxon>
        <taxon>Pleosporales</taxon>
        <taxon>Massarineae</taxon>
        <taxon>Lentitheciaceae</taxon>
        <taxon>Lentithecium</taxon>
    </lineage>
</organism>
<gene>
    <name evidence="1" type="ORF">K458DRAFT_439060</name>
</gene>
<name>A0A6G1JH84_9PLEO</name>
<evidence type="ECO:0000313" key="2">
    <source>
        <dbReference type="Proteomes" id="UP000799291"/>
    </source>
</evidence>
<protein>
    <submittedName>
        <fullName evidence="1">Uncharacterized protein</fullName>
    </submittedName>
</protein>
<accession>A0A6G1JH84</accession>
<evidence type="ECO:0000313" key="1">
    <source>
        <dbReference type="EMBL" id="KAF2689927.1"/>
    </source>
</evidence>
<keyword evidence="2" id="KW-1185">Reference proteome</keyword>
<dbReference type="Proteomes" id="UP000799291">
    <property type="component" value="Unassembled WGS sequence"/>
</dbReference>